<dbReference type="HAMAP" id="MF_01487">
    <property type="entry name" value="RecD"/>
    <property type="match status" value="1"/>
</dbReference>
<keyword evidence="8 11" id="KW-0238">DNA-binding</keyword>
<keyword evidence="10 11" id="KW-0413">Isomerase</keyword>
<dbReference type="InterPro" id="IPR049550">
    <property type="entry name" value="RecD_N"/>
</dbReference>
<evidence type="ECO:0000256" key="11">
    <source>
        <dbReference type="HAMAP-Rule" id="MF_01487"/>
    </source>
</evidence>
<keyword evidence="16" id="KW-1185">Reference proteome</keyword>
<keyword evidence="1 11" id="KW-0540">Nuclease</keyword>
<evidence type="ECO:0000256" key="2">
    <source>
        <dbReference type="ARBA" id="ARBA00022741"/>
    </source>
</evidence>
<evidence type="ECO:0000256" key="6">
    <source>
        <dbReference type="ARBA" id="ARBA00022839"/>
    </source>
</evidence>
<comment type="catalytic activity">
    <reaction evidence="11">
        <text>ATP + H2O = ADP + phosphate + H(+)</text>
        <dbReference type="Rhea" id="RHEA:13065"/>
        <dbReference type="ChEBI" id="CHEBI:15377"/>
        <dbReference type="ChEBI" id="CHEBI:15378"/>
        <dbReference type="ChEBI" id="CHEBI:30616"/>
        <dbReference type="ChEBI" id="CHEBI:43474"/>
        <dbReference type="ChEBI" id="CHEBI:456216"/>
        <dbReference type="EC" id="5.6.2.3"/>
    </reaction>
</comment>
<keyword evidence="7 11" id="KW-0067">ATP-binding</keyword>
<organism evidence="15 16">
    <name type="scientific">Natronospirillum operosum</name>
    <dbReference type="NCBI Taxonomy" id="2759953"/>
    <lineage>
        <taxon>Bacteria</taxon>
        <taxon>Pseudomonadati</taxon>
        <taxon>Pseudomonadota</taxon>
        <taxon>Gammaproteobacteria</taxon>
        <taxon>Oceanospirillales</taxon>
        <taxon>Natronospirillaceae</taxon>
        <taxon>Natronospirillum</taxon>
    </lineage>
</organism>
<evidence type="ECO:0000313" key="15">
    <source>
        <dbReference type="EMBL" id="TGG95498.1"/>
    </source>
</evidence>
<evidence type="ECO:0000256" key="4">
    <source>
        <dbReference type="ARBA" id="ARBA00022801"/>
    </source>
</evidence>
<dbReference type="EMBL" id="SRMF01000001">
    <property type="protein sequence ID" value="TGG95498.1"/>
    <property type="molecule type" value="Genomic_DNA"/>
</dbReference>
<dbReference type="GO" id="GO:0009338">
    <property type="term" value="C:exodeoxyribonuclease V complex"/>
    <property type="evidence" value="ECO:0007669"/>
    <property type="project" value="InterPro"/>
</dbReference>
<dbReference type="SUPFAM" id="SSF52540">
    <property type="entry name" value="P-loop containing nucleoside triphosphate hydrolases"/>
    <property type="match status" value="2"/>
</dbReference>
<keyword evidence="6 11" id="KW-0269">Exonuclease</keyword>
<dbReference type="Pfam" id="PF13245">
    <property type="entry name" value="AAA_19"/>
    <property type="match status" value="1"/>
</dbReference>
<comment type="function">
    <text evidence="11">A helicase/nuclease that prepares dsDNA breaks (DSB) for recombinational DNA repair. Binds to DSBs and unwinds DNA via a highly rapid and processive ATP-dependent bidirectional helicase activity. Unwinds dsDNA until it encounters a Chi (crossover hotspot instigator) sequence from the 3' direction. Cuts ssDNA a few nucleotides 3' to the Chi site. The properties and activities of the enzyme are changed at Chi. The Chi-altered holoenzyme produces a long 3'-ssDNA overhang and facilitates RecA-binding to the ssDNA for homologous DNA recombination and repair. Holoenzyme degrades any linearized DNA that is unable to undergo homologous recombination. In the holoenzyme this subunit has ssDNA-dependent ATPase and 5'-3' helicase activity. When added to pre-assembled RecBC greatly stimulates nuclease activity and augments holoenzyme processivity. Negatively regulates the RecA-loading ability of RecBCD.</text>
</comment>
<dbReference type="InterPro" id="IPR050534">
    <property type="entry name" value="Coronavir_polyprotein_1ab"/>
</dbReference>
<sequence>MSGDPHTPDLFGAPDSEPSRLTSSAPPPGPSPAAQPDLRGQATAEQLLELLARWTERGWLRPLDRALARFCHQQCPQASPLALLLVALTSHQVGRGHVCLDLADLQAQPDRVLSLPPDDEPLDDPPPTPADLLLGLTVPDCIAALHSSGLSNETAAAEPGPLVLTVPDTPGRSPLLYLRRYWQYERQIESALQQRLSAPVPVDDSQLTQGLSALFATPVSGDRPDWQRIACALAARQRFAIITGGPGTGKTTTVVRLLALLQAQAMGNADGSPMRIALTAPTGKAAARLNESIGGQVEKLDLSGLPKSDSLRDHIPEEVTTLHRLLGARPDSRHFRHHRGNPLHLDLVVVDEASMVDVEMMARLLDALPAATRVILLGDKDQLASVEAGAVLGNLCQRAEQAHYQPELAAWVQAVTGCKLPPELTDPAGRPLDQAVTMLRVSHRFGADSGIGQLARAVNQGDGQTALQQLQQADQAADIAWPQSLGRDTQALLDWCVDRLRPTLEWLAANQPPPDAERAEFDAWAQAVLARWSDFQLLCAVRGGPQGVDQMNQQLTRALHQAGLVQADHGWFAGRPVMVTRNDYSLGLMNGDIGITLQGPALGGAGDQYQLRVAFPTSDGSQAIHWVLPSRLQTVDTVYAMTVHKSQGSEFDHTALLLPAYRSPVLTRELIYTGITRARSRFTLLAGDAGLFQEAVNTRVRRVSGLWGL</sequence>
<feature type="domain" description="UvrD-like helicase C-terminal" evidence="13">
    <location>
        <begin position="638"/>
        <end position="682"/>
    </location>
</feature>
<dbReference type="GO" id="GO:0005524">
    <property type="term" value="F:ATP binding"/>
    <property type="evidence" value="ECO:0007669"/>
    <property type="project" value="UniProtKB-UniRule"/>
</dbReference>
<dbReference type="NCBIfam" id="TIGR01447">
    <property type="entry name" value="recD"/>
    <property type="match status" value="1"/>
</dbReference>
<dbReference type="CDD" id="cd17933">
    <property type="entry name" value="DEXSc_RecD-like"/>
    <property type="match status" value="1"/>
</dbReference>
<feature type="binding site" evidence="11">
    <location>
        <begin position="244"/>
        <end position="251"/>
    </location>
    <ligand>
        <name>ATP</name>
        <dbReference type="ChEBI" id="CHEBI:30616"/>
    </ligand>
</feature>
<evidence type="ECO:0000256" key="12">
    <source>
        <dbReference type="SAM" id="MobiDB-lite"/>
    </source>
</evidence>
<dbReference type="InterPro" id="IPR027785">
    <property type="entry name" value="UvrD-like_helicase_C"/>
</dbReference>
<dbReference type="CDD" id="cd18809">
    <property type="entry name" value="SF1_C_RecD"/>
    <property type="match status" value="1"/>
</dbReference>
<dbReference type="Pfam" id="PF13538">
    <property type="entry name" value="UvrD_C_2"/>
    <property type="match status" value="1"/>
</dbReference>
<protein>
    <recommendedName>
        <fullName evidence="11">RecBCD enzyme subunit RecD</fullName>
        <ecNumber evidence="11">5.6.2.3</ecNumber>
    </recommendedName>
    <alternativeName>
        <fullName evidence="11">DNA 5'-3' helicase subunit RecD</fullName>
    </alternativeName>
    <alternativeName>
        <fullName evidence="11">Exonuclease V subunit RecD</fullName>
        <shortName evidence="11">ExoV subunit RecD</shortName>
    </alternativeName>
    <alternativeName>
        <fullName evidence="11">Helicase/nuclease RecBCD subunit RecD</fullName>
    </alternativeName>
</protein>
<dbReference type="Gene3D" id="1.10.10.1020">
    <property type="entry name" value="RecBCD complex, subunit RecD, N-terminal domain"/>
    <property type="match status" value="1"/>
</dbReference>
<evidence type="ECO:0000256" key="5">
    <source>
        <dbReference type="ARBA" id="ARBA00022806"/>
    </source>
</evidence>
<feature type="region of interest" description="Disordered" evidence="12">
    <location>
        <begin position="1"/>
        <end position="38"/>
    </location>
</feature>
<dbReference type="PANTHER" id="PTHR43788:SF6">
    <property type="entry name" value="DNA HELICASE B"/>
    <property type="match status" value="1"/>
</dbReference>
<dbReference type="Proteomes" id="UP000297475">
    <property type="component" value="Unassembled WGS sequence"/>
</dbReference>
<gene>
    <name evidence="11 15" type="primary">recD</name>
    <name evidence="15" type="ORF">E4656_03500</name>
</gene>
<dbReference type="PANTHER" id="PTHR43788">
    <property type="entry name" value="DNA2/NAM7 HELICASE FAMILY MEMBER"/>
    <property type="match status" value="1"/>
</dbReference>
<evidence type="ECO:0000256" key="8">
    <source>
        <dbReference type="ARBA" id="ARBA00023125"/>
    </source>
</evidence>
<keyword evidence="4 11" id="KW-0378">Hydrolase</keyword>
<dbReference type="GO" id="GO:0017116">
    <property type="term" value="F:single-stranded DNA helicase activity"/>
    <property type="evidence" value="ECO:0007669"/>
    <property type="project" value="TreeGrafter"/>
</dbReference>
<evidence type="ECO:0000256" key="7">
    <source>
        <dbReference type="ARBA" id="ARBA00022840"/>
    </source>
</evidence>
<evidence type="ECO:0000259" key="14">
    <source>
        <dbReference type="Pfam" id="PF21185"/>
    </source>
</evidence>
<dbReference type="EC" id="5.6.2.3" evidence="11"/>
<feature type="domain" description="RecBCD enzyme subunit RecD N-terminal" evidence="14">
    <location>
        <begin position="56"/>
        <end position="164"/>
    </location>
</feature>
<dbReference type="InterPro" id="IPR006344">
    <property type="entry name" value="RecD"/>
</dbReference>
<dbReference type="GO" id="GO:0008854">
    <property type="term" value="F:exodeoxyribonuclease V activity"/>
    <property type="evidence" value="ECO:0007669"/>
    <property type="project" value="InterPro"/>
</dbReference>
<dbReference type="GO" id="GO:0003677">
    <property type="term" value="F:DNA binding"/>
    <property type="evidence" value="ECO:0007669"/>
    <property type="project" value="UniProtKB-UniRule"/>
</dbReference>
<dbReference type="InterPro" id="IPR041851">
    <property type="entry name" value="RecD_N_sf"/>
</dbReference>
<dbReference type="GO" id="GO:0000724">
    <property type="term" value="P:double-strand break repair via homologous recombination"/>
    <property type="evidence" value="ECO:0007669"/>
    <property type="project" value="UniProtKB-UniRule"/>
</dbReference>
<dbReference type="InterPro" id="IPR027417">
    <property type="entry name" value="P-loop_NTPase"/>
</dbReference>
<accession>A0A4Z0WFW7</accession>
<keyword evidence="3 11" id="KW-0227">DNA damage</keyword>
<keyword evidence="9 11" id="KW-0234">DNA repair</keyword>
<evidence type="ECO:0000313" key="16">
    <source>
        <dbReference type="Proteomes" id="UP000297475"/>
    </source>
</evidence>
<dbReference type="RefSeq" id="WP_135481215.1">
    <property type="nucleotide sequence ID" value="NZ_SRMF01000001.1"/>
</dbReference>
<dbReference type="AlphaFoldDB" id="A0A4Z0WFW7"/>
<keyword evidence="5 11" id="KW-0347">Helicase</keyword>
<evidence type="ECO:0000259" key="13">
    <source>
        <dbReference type="Pfam" id="PF13538"/>
    </source>
</evidence>
<evidence type="ECO:0000256" key="3">
    <source>
        <dbReference type="ARBA" id="ARBA00022763"/>
    </source>
</evidence>
<evidence type="ECO:0000256" key="1">
    <source>
        <dbReference type="ARBA" id="ARBA00022722"/>
    </source>
</evidence>
<dbReference type="GO" id="GO:0016887">
    <property type="term" value="F:ATP hydrolysis activity"/>
    <property type="evidence" value="ECO:0007669"/>
    <property type="project" value="RHEA"/>
</dbReference>
<comment type="subunit">
    <text evidence="11">Heterotrimer of RecB, RecC and RecD. All subunits contribute to DNA-binding.</text>
</comment>
<dbReference type="GO" id="GO:0043139">
    <property type="term" value="F:5'-3' DNA helicase activity"/>
    <property type="evidence" value="ECO:0007669"/>
    <property type="project" value="UniProtKB-UniRule"/>
</dbReference>
<comment type="similarity">
    <text evidence="11">Belongs to the RecD family.</text>
</comment>
<evidence type="ECO:0000256" key="10">
    <source>
        <dbReference type="ARBA" id="ARBA00023235"/>
    </source>
</evidence>
<reference evidence="15 16" key="1">
    <citation type="submission" date="2019-04" db="EMBL/GenBank/DDBJ databases">
        <title>Natronospirillum operosus gen. nov., sp. nov., a haloalkaliphilic satellite isolated from decaying biomass of laboratory culture of cyanobacterium Geitlerinema sp. and proposal of Natronospirillaceae fam. nov. and Saccharospirillaceae fam. nov.</title>
        <authorList>
            <person name="Kevbrin V."/>
            <person name="Boltyanskaya Y."/>
            <person name="Koziaeva V."/>
            <person name="Grouzdev D.S."/>
            <person name="Park M."/>
            <person name="Cho J."/>
        </authorList>
    </citation>
    <scope>NUCLEOTIDE SEQUENCE [LARGE SCALE GENOMIC DNA]</scope>
    <source>
        <strain evidence="15 16">G-116</strain>
    </source>
</reference>
<name>A0A4Z0WFW7_9GAMM</name>
<evidence type="ECO:0000256" key="9">
    <source>
        <dbReference type="ARBA" id="ARBA00023204"/>
    </source>
</evidence>
<proteinExistence type="inferred from homology"/>
<comment type="miscellaneous">
    <text evidence="11">In the RecBCD complex, RecB has a slow 3'-5' helicase, an exonuclease activity and loads RecA onto ssDNA, RecD has a fast 5'-3' helicase activity, while RecC stimulates the ATPase and processivity of the RecB helicase and contributes to recognition of the Chi site.</text>
</comment>
<dbReference type="Gene3D" id="3.40.50.300">
    <property type="entry name" value="P-loop containing nucleotide triphosphate hydrolases"/>
    <property type="match status" value="3"/>
</dbReference>
<comment type="caution">
    <text evidence="15">The sequence shown here is derived from an EMBL/GenBank/DDBJ whole genome shotgun (WGS) entry which is preliminary data.</text>
</comment>
<dbReference type="OrthoDB" id="9803432at2"/>
<keyword evidence="2 11" id="KW-0547">Nucleotide-binding</keyword>
<dbReference type="Pfam" id="PF21185">
    <property type="entry name" value="RecD_N"/>
    <property type="match status" value="1"/>
</dbReference>